<reference evidence="2" key="1">
    <citation type="submission" date="2010-05" db="EMBL/GenBank/DDBJ databases">
        <title>The complete genome of Truepera radiovictris DSM 17093.</title>
        <authorList>
            <consortium name="US DOE Joint Genome Institute (JGI-PGF)"/>
            <person name="Lucas S."/>
            <person name="Copeland A."/>
            <person name="Lapidus A."/>
            <person name="Glavina del Rio T."/>
            <person name="Dalin E."/>
            <person name="Tice H."/>
            <person name="Bruce D."/>
            <person name="Goodwin L."/>
            <person name="Pitluck S."/>
            <person name="Kyrpides N."/>
            <person name="Mavromatis K."/>
            <person name="Ovchinnikova G."/>
            <person name="Munk A.C."/>
            <person name="Detter J.C."/>
            <person name="Han C."/>
            <person name="Tapia R."/>
            <person name="Land M."/>
            <person name="Hauser L."/>
            <person name="Markowitz V."/>
            <person name="Cheng J.-F."/>
            <person name="Hugenholtz P."/>
            <person name="Woyke T."/>
            <person name="Wu D."/>
            <person name="Tindall B."/>
            <person name="Pomrenke H.G."/>
            <person name="Brambilla E."/>
            <person name="Klenk H.-P."/>
            <person name="Eisen J.A."/>
        </authorList>
    </citation>
    <scope>NUCLEOTIDE SEQUENCE [LARGE SCALE GENOMIC DNA]</scope>
    <source>
        <strain evidence="2">DSM 17093 / CIP 108686 / LMG 22925 / RQ-24</strain>
    </source>
</reference>
<dbReference type="RefSeq" id="WP_013178420.1">
    <property type="nucleotide sequence ID" value="NC_014221.1"/>
</dbReference>
<dbReference type="AlphaFoldDB" id="D7CQS1"/>
<dbReference type="EMBL" id="CP002049">
    <property type="protein sequence ID" value="ADI15055.1"/>
    <property type="molecule type" value="Genomic_DNA"/>
</dbReference>
<protein>
    <submittedName>
        <fullName evidence="1">Uncharacterized protein</fullName>
    </submittedName>
</protein>
<sequence length="79" mass="9233">MATDDWVYEAVASTPHGASLREVQRYIDERHHEELSVKVLGDALDRLVQQGRLEVDNERYFVVRKTNKEDAMRRLFGDT</sequence>
<accession>D7CQS1</accession>
<keyword evidence="2" id="KW-1185">Reference proteome</keyword>
<dbReference type="KEGG" id="tra:Trad_1940"/>
<organism evidence="1 2">
    <name type="scientific">Truepera radiovictrix (strain DSM 17093 / CIP 108686 / LMG 22925 / RQ-24)</name>
    <dbReference type="NCBI Taxonomy" id="649638"/>
    <lineage>
        <taxon>Bacteria</taxon>
        <taxon>Thermotogati</taxon>
        <taxon>Deinococcota</taxon>
        <taxon>Deinococci</taxon>
        <taxon>Trueperales</taxon>
        <taxon>Trueperaceae</taxon>
        <taxon>Truepera</taxon>
    </lineage>
</organism>
<proteinExistence type="predicted"/>
<evidence type="ECO:0000313" key="1">
    <source>
        <dbReference type="EMBL" id="ADI15055.1"/>
    </source>
</evidence>
<evidence type="ECO:0000313" key="2">
    <source>
        <dbReference type="Proteomes" id="UP000000379"/>
    </source>
</evidence>
<gene>
    <name evidence="1" type="ordered locus">Trad_1940</name>
</gene>
<dbReference type="Proteomes" id="UP000000379">
    <property type="component" value="Chromosome"/>
</dbReference>
<reference evidence="1 2" key="2">
    <citation type="journal article" date="2011" name="Stand. Genomic Sci.">
        <title>Complete genome sequence of Truepera radiovictrix type strain (RQ-24).</title>
        <authorList>
            <person name="Ivanova N."/>
            <person name="Rohde C."/>
            <person name="Munk C."/>
            <person name="Nolan M."/>
            <person name="Lucas S."/>
            <person name="Del Rio T.G."/>
            <person name="Tice H."/>
            <person name="Deshpande S."/>
            <person name="Cheng J.F."/>
            <person name="Tapia R."/>
            <person name="Han C."/>
            <person name="Goodwin L."/>
            <person name="Pitluck S."/>
            <person name="Liolios K."/>
            <person name="Mavromatis K."/>
            <person name="Mikhailova N."/>
            <person name="Pati A."/>
            <person name="Chen A."/>
            <person name="Palaniappan K."/>
            <person name="Land M."/>
            <person name="Hauser L."/>
            <person name="Chang Y.J."/>
            <person name="Jeffries C.D."/>
            <person name="Brambilla E."/>
            <person name="Rohde M."/>
            <person name="Goker M."/>
            <person name="Tindall B.J."/>
            <person name="Woyke T."/>
            <person name="Bristow J."/>
            <person name="Eisen J.A."/>
            <person name="Markowitz V."/>
            <person name="Hugenholtz P."/>
            <person name="Kyrpides N.C."/>
            <person name="Klenk H.P."/>
            <person name="Lapidus A."/>
        </authorList>
    </citation>
    <scope>NUCLEOTIDE SEQUENCE [LARGE SCALE GENOMIC DNA]</scope>
    <source>
        <strain evidence="2">DSM 17093 / CIP 108686 / LMG 22925 / RQ-24</strain>
    </source>
</reference>
<dbReference type="HOGENOM" id="CLU_177711_0_0_0"/>
<name>D7CQS1_TRURR</name>